<gene>
    <name evidence="1" type="ORF">S12H4_37841</name>
</gene>
<comment type="caution">
    <text evidence="1">The sequence shown here is derived from an EMBL/GenBank/DDBJ whole genome shotgun (WGS) entry which is preliminary data.</text>
</comment>
<dbReference type="AlphaFoldDB" id="X1S6M2"/>
<dbReference type="EMBL" id="BARW01022726">
    <property type="protein sequence ID" value="GAI88543.1"/>
    <property type="molecule type" value="Genomic_DNA"/>
</dbReference>
<name>X1S6M2_9ZZZZ</name>
<reference evidence="1" key="1">
    <citation type="journal article" date="2014" name="Front. Microbiol.">
        <title>High frequency of phylogenetically diverse reductive dehalogenase-homologous genes in deep subseafloor sedimentary metagenomes.</title>
        <authorList>
            <person name="Kawai M."/>
            <person name="Futagami T."/>
            <person name="Toyoda A."/>
            <person name="Takaki Y."/>
            <person name="Nishi S."/>
            <person name="Hori S."/>
            <person name="Arai W."/>
            <person name="Tsubouchi T."/>
            <person name="Morono Y."/>
            <person name="Uchiyama I."/>
            <person name="Ito T."/>
            <person name="Fujiyama A."/>
            <person name="Inagaki F."/>
            <person name="Takami H."/>
        </authorList>
    </citation>
    <scope>NUCLEOTIDE SEQUENCE</scope>
    <source>
        <strain evidence="1">Expedition CK06-06</strain>
    </source>
</reference>
<sequence length="109" mass="12429">APPINFYRTAPNVGREMWGITMSIAETIFRLAVAGPYARFCWGYLSERERAPVTEIHDASKTDWWPVKAGLDELKRMGLAEVKDDVWSLTDFGRKVRDVQRTMAGVRVV</sequence>
<accession>X1S6M2</accession>
<protein>
    <recommendedName>
        <fullName evidence="2">ArnR1-like winged helix-turn-helix domain-containing protein</fullName>
    </recommendedName>
</protein>
<organism evidence="1">
    <name type="scientific">marine sediment metagenome</name>
    <dbReference type="NCBI Taxonomy" id="412755"/>
    <lineage>
        <taxon>unclassified sequences</taxon>
        <taxon>metagenomes</taxon>
        <taxon>ecological metagenomes</taxon>
    </lineage>
</organism>
<evidence type="ECO:0008006" key="2">
    <source>
        <dbReference type="Google" id="ProtNLM"/>
    </source>
</evidence>
<feature type="non-terminal residue" evidence="1">
    <location>
        <position position="1"/>
    </location>
</feature>
<evidence type="ECO:0000313" key="1">
    <source>
        <dbReference type="EMBL" id="GAI88543.1"/>
    </source>
</evidence>
<proteinExistence type="predicted"/>